<protein>
    <recommendedName>
        <fullName evidence="2">Fungal-type protein kinase domain-containing protein</fullName>
    </recommendedName>
</protein>
<dbReference type="EMBL" id="ML179065">
    <property type="protein sequence ID" value="THV03605.1"/>
    <property type="molecule type" value="Genomic_DNA"/>
</dbReference>
<dbReference type="PANTHER" id="PTHR38248">
    <property type="entry name" value="FUNK1 6"/>
    <property type="match status" value="1"/>
</dbReference>
<evidence type="ECO:0000256" key="1">
    <source>
        <dbReference type="SAM" id="MobiDB-lite"/>
    </source>
</evidence>
<feature type="domain" description="Fungal-type protein kinase" evidence="2">
    <location>
        <begin position="195"/>
        <end position="584"/>
    </location>
</feature>
<evidence type="ECO:0000313" key="3">
    <source>
        <dbReference type="EMBL" id="THV03605.1"/>
    </source>
</evidence>
<keyword evidence="4" id="KW-1185">Reference proteome</keyword>
<evidence type="ECO:0000313" key="4">
    <source>
        <dbReference type="Proteomes" id="UP000297245"/>
    </source>
</evidence>
<dbReference type="Pfam" id="PF17667">
    <property type="entry name" value="Pkinase_fungal"/>
    <property type="match status" value="2"/>
</dbReference>
<dbReference type="SUPFAM" id="SSF56112">
    <property type="entry name" value="Protein kinase-like (PK-like)"/>
    <property type="match status" value="1"/>
</dbReference>
<feature type="region of interest" description="Disordered" evidence="1">
    <location>
        <begin position="893"/>
        <end position="932"/>
    </location>
</feature>
<dbReference type="Gene3D" id="1.10.510.10">
    <property type="entry name" value="Transferase(Phosphotransferase) domain 1"/>
    <property type="match status" value="1"/>
</dbReference>
<name>A0A4S8MLC2_DENBC</name>
<gene>
    <name evidence="3" type="ORF">K435DRAFT_835761</name>
</gene>
<dbReference type="OrthoDB" id="312874at2759"/>
<accession>A0A4S8MLC2</accession>
<sequence length="932" mass="108208">MSLNATLNRNLTEHVAAAVKNDLQKNTYIVDREAFLQRFFPSDDDAVRRTYDTLVSDKSYVNGHWALLPKTPGKQESAYYKPFALILNRIHQEYDRCKRADNSNWAKSRRVWLDRHSENPASIIRAASRRPGIANLFIDEAQLDTFSKELESSCFIQIEELEKQQQTKEATESSTSQTSKDDPDPKASEHAERILAYWLRVAAVVEIETKRSDMKSQEYQHTLEQLAGYLRQMFREQHDRMFVFGLILFHDSLSLWYCDRSGLLGVDRFIDINQEPELFIRVIARLSTMSPTELGWDPTMKVYSSDGQHAYSHSLEIGVVWENFVRSTYLYRTRWVIKINDEEYVTIRALSLSCAEAMCGRGQLIWVAVKKKTRQVVVIKQSWSPSPTIGASKHEDDPIPTEERDLTIRFEASVYYHAHSNPDEDMKIGRLIAHEEVANTRTFRDFRRGIQHIPRDSTYQPTSAKRDAEGELKDETVHILAVQWCQERFVPPEQFTERQLSRIVLKDYGYPLKRFRSLHELVQSIEHCLDGYQYLVRNGTLHRDISPGNCLICPKAMLAHSESTQKQFQSLETVGRLIDLDHAKIDKGYNFDEAVAEAQKRVPPTEKQIRWVIDTIEGVYNVMIDAEISKSVCVLPIPMNKAWISIRAAEYAASIMESLGFREGVMPNSETRQLTLEDLRLVHWQTPLPPRFQNRGPENAERSGTIPYMSHVLLNEESTTIPHTAVHDMESMFWVLLYLCLTRKGPGGDLRDELFDQPRPLEKSTRDLLLVVYCFYDSPTQVIQNNKNTLFKNSKDLDPLILHHIHPYFNDVKPILLEWWRILYLGFKRYNDAETIEYIHTPRLFRLATSKWLQNHPTKVESEEPYIEMMKKEDMRRRKDQMEILEHVADICGPDKRETDVETDTSNNTDVGAIKPPFDSPPRNNVPNPEVR</sequence>
<feature type="region of interest" description="Disordered" evidence="1">
    <location>
        <begin position="165"/>
        <end position="186"/>
    </location>
</feature>
<reference evidence="3 4" key="1">
    <citation type="journal article" date="2019" name="Nat. Ecol. Evol.">
        <title>Megaphylogeny resolves global patterns of mushroom evolution.</title>
        <authorList>
            <person name="Varga T."/>
            <person name="Krizsan K."/>
            <person name="Foldi C."/>
            <person name="Dima B."/>
            <person name="Sanchez-Garcia M."/>
            <person name="Sanchez-Ramirez S."/>
            <person name="Szollosi G.J."/>
            <person name="Szarkandi J.G."/>
            <person name="Papp V."/>
            <person name="Albert L."/>
            <person name="Andreopoulos W."/>
            <person name="Angelini C."/>
            <person name="Antonin V."/>
            <person name="Barry K.W."/>
            <person name="Bougher N.L."/>
            <person name="Buchanan P."/>
            <person name="Buyck B."/>
            <person name="Bense V."/>
            <person name="Catcheside P."/>
            <person name="Chovatia M."/>
            <person name="Cooper J."/>
            <person name="Damon W."/>
            <person name="Desjardin D."/>
            <person name="Finy P."/>
            <person name="Geml J."/>
            <person name="Haridas S."/>
            <person name="Hughes K."/>
            <person name="Justo A."/>
            <person name="Karasinski D."/>
            <person name="Kautmanova I."/>
            <person name="Kiss B."/>
            <person name="Kocsube S."/>
            <person name="Kotiranta H."/>
            <person name="LaButti K.M."/>
            <person name="Lechner B.E."/>
            <person name="Liimatainen K."/>
            <person name="Lipzen A."/>
            <person name="Lukacs Z."/>
            <person name="Mihaltcheva S."/>
            <person name="Morgado L.N."/>
            <person name="Niskanen T."/>
            <person name="Noordeloos M.E."/>
            <person name="Ohm R.A."/>
            <person name="Ortiz-Santana B."/>
            <person name="Ovrebo C."/>
            <person name="Racz N."/>
            <person name="Riley R."/>
            <person name="Savchenko A."/>
            <person name="Shiryaev A."/>
            <person name="Soop K."/>
            <person name="Spirin V."/>
            <person name="Szebenyi C."/>
            <person name="Tomsovsky M."/>
            <person name="Tulloss R.E."/>
            <person name="Uehling J."/>
            <person name="Grigoriev I.V."/>
            <person name="Vagvolgyi C."/>
            <person name="Papp T."/>
            <person name="Martin F.M."/>
            <person name="Miettinen O."/>
            <person name="Hibbett D.S."/>
            <person name="Nagy L.G."/>
        </authorList>
    </citation>
    <scope>NUCLEOTIDE SEQUENCE [LARGE SCALE GENOMIC DNA]</scope>
    <source>
        <strain evidence="3 4">CBS 962.96</strain>
    </source>
</reference>
<dbReference type="Proteomes" id="UP000297245">
    <property type="component" value="Unassembled WGS sequence"/>
</dbReference>
<dbReference type="InterPro" id="IPR011009">
    <property type="entry name" value="Kinase-like_dom_sf"/>
</dbReference>
<dbReference type="PANTHER" id="PTHR38248:SF2">
    <property type="entry name" value="FUNK1 11"/>
    <property type="match status" value="1"/>
</dbReference>
<feature type="domain" description="Fungal-type protein kinase" evidence="2">
    <location>
        <begin position="697"/>
        <end position="740"/>
    </location>
</feature>
<proteinExistence type="predicted"/>
<dbReference type="InterPro" id="IPR040976">
    <property type="entry name" value="Pkinase_fungal"/>
</dbReference>
<feature type="compositionally biased region" description="Low complexity" evidence="1">
    <location>
        <begin position="921"/>
        <end position="932"/>
    </location>
</feature>
<organism evidence="3 4">
    <name type="scientific">Dendrothele bispora (strain CBS 962.96)</name>
    <dbReference type="NCBI Taxonomy" id="1314807"/>
    <lineage>
        <taxon>Eukaryota</taxon>
        <taxon>Fungi</taxon>
        <taxon>Dikarya</taxon>
        <taxon>Basidiomycota</taxon>
        <taxon>Agaricomycotina</taxon>
        <taxon>Agaricomycetes</taxon>
        <taxon>Agaricomycetidae</taxon>
        <taxon>Agaricales</taxon>
        <taxon>Agaricales incertae sedis</taxon>
        <taxon>Dendrothele</taxon>
    </lineage>
</organism>
<dbReference type="AlphaFoldDB" id="A0A4S8MLC2"/>
<evidence type="ECO:0000259" key="2">
    <source>
        <dbReference type="Pfam" id="PF17667"/>
    </source>
</evidence>